<dbReference type="PANTHER" id="PTHR42878">
    <property type="entry name" value="TWO-COMPONENT HISTIDINE KINASE"/>
    <property type="match status" value="1"/>
</dbReference>
<feature type="transmembrane region" description="Helical" evidence="8">
    <location>
        <begin position="213"/>
        <end position="231"/>
    </location>
</feature>
<dbReference type="GO" id="GO:0000155">
    <property type="term" value="F:phosphorelay sensor kinase activity"/>
    <property type="evidence" value="ECO:0007669"/>
    <property type="project" value="InterPro"/>
</dbReference>
<comment type="catalytic activity">
    <reaction evidence="1">
        <text>ATP + protein L-histidine = ADP + protein N-phospho-L-histidine.</text>
        <dbReference type="EC" id="2.7.13.3"/>
    </reaction>
</comment>
<keyword evidence="7" id="KW-0902">Two-component regulatory system</keyword>
<dbReference type="EC" id="2.7.13.3" evidence="2"/>
<feature type="transmembrane region" description="Helical" evidence="8">
    <location>
        <begin position="188"/>
        <end position="206"/>
    </location>
</feature>
<evidence type="ECO:0000256" key="3">
    <source>
        <dbReference type="ARBA" id="ARBA00022679"/>
    </source>
</evidence>
<dbReference type="SMART" id="SM00387">
    <property type="entry name" value="HATPase_c"/>
    <property type="match status" value="1"/>
</dbReference>
<dbReference type="Gene3D" id="2.60.40.2380">
    <property type="match status" value="1"/>
</dbReference>
<dbReference type="InterPro" id="IPR003594">
    <property type="entry name" value="HATPase_dom"/>
</dbReference>
<dbReference type="PANTHER" id="PTHR42878:SF7">
    <property type="entry name" value="SENSOR HISTIDINE KINASE GLRK"/>
    <property type="match status" value="1"/>
</dbReference>
<sequence>MRICNVLKLILIFFSTTVFAADPVMISVPHAYENIGKHVSILKDQHNSFTLEQVIRMGDAGKFVRSTESILNLGNSTSAFWIKIRYQNSSKQNAYLIVDVPNIDYIDFYTTDDKGKLIHQHTGTLSAPNLNVVATNQYIFDLPQTGATDQGRDVYLKVRTDNIMLLALKIADAKSLISSGNYKVGFESVYSGILIMLFVFNIFLFISVKDRTYLYYSIYIAALFIYVVLYIRGHGYILGPDFRKFLNMYPHVFASLATLAAYFFSWQFLGIKERVPKLILVYKVMIILWIILFIIAIFGGKSILAVLVNYLSFISCIVAWYAGLCAYRKGLKPALYYLIAWFAVGISFIIALLGLTGVIPYYDLSYEVGPIGTTIEMLFLSFALGDRFNHIRQEKKRVEKENLKLILLHNERLEFVVEERTQKLSKANAEKDKLFSIVAHDLRSPFNSLVSILELNDNDMLDFEELKMLLQETRKNVDQIHLTLNNLLYWAKGQMEMPGSNPENFDLGAMAEKLILVYQPLSISKKVKLVTDISGTCNVFADVNEINLVLRNLIDNALKFSPQNSVINIMMKQQAGEVQVSVGNVTQEDITNKLEALDSQEFFSTPGTNNEQGIGLGLHLCREYIHLNGGDMRVVVKDHQITISFSLPAFGDMKTMS</sequence>
<feature type="chain" id="PRO_5020813489" description="histidine kinase" evidence="9">
    <location>
        <begin position="21"/>
        <end position="657"/>
    </location>
</feature>
<keyword evidence="5" id="KW-0418">Kinase</keyword>
<keyword evidence="3" id="KW-0808">Transferase</keyword>
<dbReference type="Pfam" id="PF07696">
    <property type="entry name" value="7TMR-DISMED2"/>
    <property type="match status" value="1"/>
</dbReference>
<protein>
    <recommendedName>
        <fullName evidence="2">histidine kinase</fullName>
        <ecNumber evidence="2">2.7.13.3</ecNumber>
    </recommendedName>
</protein>
<dbReference type="Proteomes" id="UP000309488">
    <property type="component" value="Unassembled WGS sequence"/>
</dbReference>
<keyword evidence="8" id="KW-0812">Transmembrane</keyword>
<feature type="transmembrane region" description="Helical" evidence="8">
    <location>
        <begin position="335"/>
        <end position="362"/>
    </location>
</feature>
<proteinExistence type="predicted"/>
<keyword evidence="9" id="KW-0732">Signal</keyword>
<evidence type="ECO:0000256" key="7">
    <source>
        <dbReference type="ARBA" id="ARBA00023012"/>
    </source>
</evidence>
<dbReference type="InterPro" id="IPR011622">
    <property type="entry name" value="7TMR_DISM_rcpt_extracell_dom2"/>
</dbReference>
<evidence type="ECO:0000313" key="11">
    <source>
        <dbReference type="EMBL" id="TKC06695.1"/>
    </source>
</evidence>
<dbReference type="EMBL" id="SWBR01000004">
    <property type="protein sequence ID" value="TKC06695.1"/>
    <property type="molecule type" value="Genomic_DNA"/>
</dbReference>
<dbReference type="InterPro" id="IPR036097">
    <property type="entry name" value="HisK_dim/P_sf"/>
</dbReference>
<evidence type="ECO:0000259" key="10">
    <source>
        <dbReference type="PROSITE" id="PS50109"/>
    </source>
</evidence>
<dbReference type="Pfam" id="PF07695">
    <property type="entry name" value="7TMR-DISM_7TM"/>
    <property type="match status" value="1"/>
</dbReference>
<keyword evidence="8" id="KW-0472">Membrane</keyword>
<name>A0A4U1CHB8_9SPHI</name>
<evidence type="ECO:0000256" key="9">
    <source>
        <dbReference type="SAM" id="SignalP"/>
    </source>
</evidence>
<dbReference type="SMART" id="SM00388">
    <property type="entry name" value="HisKA"/>
    <property type="match status" value="1"/>
</dbReference>
<dbReference type="AlphaFoldDB" id="A0A4U1CHB8"/>
<dbReference type="CDD" id="cd00075">
    <property type="entry name" value="HATPase"/>
    <property type="match status" value="1"/>
</dbReference>
<dbReference type="GO" id="GO:0030295">
    <property type="term" value="F:protein kinase activator activity"/>
    <property type="evidence" value="ECO:0007669"/>
    <property type="project" value="TreeGrafter"/>
</dbReference>
<evidence type="ECO:0000256" key="5">
    <source>
        <dbReference type="ARBA" id="ARBA00022777"/>
    </source>
</evidence>
<dbReference type="OrthoDB" id="9810447at2"/>
<evidence type="ECO:0000256" key="8">
    <source>
        <dbReference type="SAM" id="Phobius"/>
    </source>
</evidence>
<evidence type="ECO:0000256" key="4">
    <source>
        <dbReference type="ARBA" id="ARBA00022741"/>
    </source>
</evidence>
<dbReference type="Gene3D" id="1.10.287.130">
    <property type="match status" value="1"/>
</dbReference>
<dbReference type="SUPFAM" id="SSF55874">
    <property type="entry name" value="ATPase domain of HSP90 chaperone/DNA topoisomerase II/histidine kinase"/>
    <property type="match status" value="1"/>
</dbReference>
<dbReference type="Gene3D" id="3.30.565.10">
    <property type="entry name" value="Histidine kinase-like ATPase, C-terminal domain"/>
    <property type="match status" value="1"/>
</dbReference>
<accession>A0A4U1CHB8</accession>
<dbReference type="PROSITE" id="PS50109">
    <property type="entry name" value="HIS_KIN"/>
    <property type="match status" value="1"/>
</dbReference>
<organism evidence="11 12">
    <name type="scientific">Pedobacter polaris</name>
    <dbReference type="NCBI Taxonomy" id="2571273"/>
    <lineage>
        <taxon>Bacteria</taxon>
        <taxon>Pseudomonadati</taxon>
        <taxon>Bacteroidota</taxon>
        <taxon>Sphingobacteriia</taxon>
        <taxon>Sphingobacteriales</taxon>
        <taxon>Sphingobacteriaceae</taxon>
        <taxon>Pedobacter</taxon>
    </lineage>
</organism>
<comment type="caution">
    <text evidence="11">The sequence shown here is derived from an EMBL/GenBank/DDBJ whole genome shotgun (WGS) entry which is preliminary data.</text>
</comment>
<dbReference type="RefSeq" id="WP_136842934.1">
    <property type="nucleotide sequence ID" value="NZ_SWBR01000004.1"/>
</dbReference>
<evidence type="ECO:0000256" key="6">
    <source>
        <dbReference type="ARBA" id="ARBA00022840"/>
    </source>
</evidence>
<dbReference type="GO" id="GO:0007234">
    <property type="term" value="P:osmosensory signaling via phosphorelay pathway"/>
    <property type="evidence" value="ECO:0007669"/>
    <property type="project" value="TreeGrafter"/>
</dbReference>
<gene>
    <name evidence="11" type="ORF">FA048_15955</name>
</gene>
<keyword evidence="8" id="KW-1133">Transmembrane helix</keyword>
<dbReference type="InterPro" id="IPR003661">
    <property type="entry name" value="HisK_dim/P_dom"/>
</dbReference>
<dbReference type="CDD" id="cd00082">
    <property type="entry name" value="HisKA"/>
    <property type="match status" value="1"/>
</dbReference>
<feature type="transmembrane region" description="Helical" evidence="8">
    <location>
        <begin position="251"/>
        <end position="271"/>
    </location>
</feature>
<dbReference type="SUPFAM" id="SSF47384">
    <property type="entry name" value="Homodimeric domain of signal transducing histidine kinase"/>
    <property type="match status" value="1"/>
</dbReference>
<feature type="signal peptide" evidence="9">
    <location>
        <begin position="1"/>
        <end position="20"/>
    </location>
</feature>
<reference evidence="11 12" key="1">
    <citation type="submission" date="2019-04" db="EMBL/GenBank/DDBJ databases">
        <title>Pedobacter sp. RP-3-22 sp. nov., isolated from Arctic soil.</title>
        <authorList>
            <person name="Dahal R.H."/>
            <person name="Kim D.-U."/>
        </authorList>
    </citation>
    <scope>NUCLEOTIDE SEQUENCE [LARGE SCALE GENOMIC DNA]</scope>
    <source>
        <strain evidence="11 12">RP-3-22</strain>
    </source>
</reference>
<evidence type="ECO:0000256" key="1">
    <source>
        <dbReference type="ARBA" id="ARBA00000085"/>
    </source>
</evidence>
<keyword evidence="12" id="KW-1185">Reference proteome</keyword>
<dbReference type="GO" id="GO:0005524">
    <property type="term" value="F:ATP binding"/>
    <property type="evidence" value="ECO:0007669"/>
    <property type="project" value="UniProtKB-KW"/>
</dbReference>
<keyword evidence="4" id="KW-0547">Nucleotide-binding</keyword>
<dbReference type="GO" id="GO:0000156">
    <property type="term" value="F:phosphorelay response regulator activity"/>
    <property type="evidence" value="ECO:0007669"/>
    <property type="project" value="TreeGrafter"/>
</dbReference>
<feature type="domain" description="Histidine kinase" evidence="10">
    <location>
        <begin position="437"/>
        <end position="651"/>
    </location>
</feature>
<feature type="transmembrane region" description="Helical" evidence="8">
    <location>
        <begin position="303"/>
        <end position="323"/>
    </location>
</feature>
<dbReference type="Pfam" id="PF02518">
    <property type="entry name" value="HATPase_c"/>
    <property type="match status" value="1"/>
</dbReference>
<evidence type="ECO:0000313" key="12">
    <source>
        <dbReference type="Proteomes" id="UP000309488"/>
    </source>
</evidence>
<keyword evidence="6" id="KW-0067">ATP-binding</keyword>
<dbReference type="InterPro" id="IPR050351">
    <property type="entry name" value="BphY/WalK/GraS-like"/>
</dbReference>
<dbReference type="InterPro" id="IPR005467">
    <property type="entry name" value="His_kinase_dom"/>
</dbReference>
<dbReference type="InterPro" id="IPR011623">
    <property type="entry name" value="7TMR_DISM_rcpt_extracell_dom1"/>
</dbReference>
<dbReference type="InterPro" id="IPR036890">
    <property type="entry name" value="HATPase_C_sf"/>
</dbReference>
<evidence type="ECO:0000256" key="2">
    <source>
        <dbReference type="ARBA" id="ARBA00012438"/>
    </source>
</evidence>
<feature type="transmembrane region" description="Helical" evidence="8">
    <location>
        <begin position="278"/>
        <end position="297"/>
    </location>
</feature>